<proteinExistence type="predicted"/>
<dbReference type="AlphaFoldDB" id="A0A3B0Z4X6"/>
<protein>
    <recommendedName>
        <fullName evidence="3">NHL repeat domain protein</fullName>
    </recommendedName>
</protein>
<dbReference type="PROSITE" id="PS51257">
    <property type="entry name" value="PROKAR_LIPOPROTEIN"/>
    <property type="match status" value="1"/>
</dbReference>
<dbReference type="EMBL" id="UOFP01000028">
    <property type="protein sequence ID" value="VAW84100.1"/>
    <property type="molecule type" value="Genomic_DNA"/>
</dbReference>
<evidence type="ECO:0000313" key="2">
    <source>
        <dbReference type="EMBL" id="VAW84100.1"/>
    </source>
</evidence>
<dbReference type="InterPro" id="IPR001258">
    <property type="entry name" value="NHL_repeat"/>
</dbReference>
<keyword evidence="1" id="KW-0677">Repeat</keyword>
<dbReference type="Pfam" id="PF01436">
    <property type="entry name" value="NHL"/>
    <property type="match status" value="1"/>
</dbReference>
<sequence length="355" mass="38362">MVKKDRTVFVLLLVLLLLAGLSGCAVTETTVMERPVWPKPPEIARYEYNSTLRTDLSFTGKKSSFAERIGGVGAQESPIFAKPYDVAARGGVLLVSDTVLRTVHMLILPTRSIFRIGASGGDGALTKPVGVAIDGNGRIYVADVTARVVKVYESNGHYRMTVGGPELMVKPTDVAVNDEGTRIYVVDTGGIESKNHQVQVFDGEGLFIKTIGTRGSGEGEFNLPVQAAVNALGELYVLDAGNFRVQVFSADGDFIRAWGKVGRNMGDFARPRGLALDSDGLVYVTDAAFGNFQVFRDDGQLMLFVGENGSDLPGEYALLAGIAVDELGWVYLLDQKYNKLDVIKKIQSDLSNNVQ</sequence>
<dbReference type="InterPro" id="IPR050952">
    <property type="entry name" value="TRIM-NHL_E3_ligases"/>
</dbReference>
<dbReference type="InterPro" id="IPR011042">
    <property type="entry name" value="6-blade_b-propeller_TolB-like"/>
</dbReference>
<dbReference type="SUPFAM" id="SSF101898">
    <property type="entry name" value="NHL repeat"/>
    <property type="match status" value="1"/>
</dbReference>
<dbReference type="Gene3D" id="2.120.10.30">
    <property type="entry name" value="TolB, C-terminal domain"/>
    <property type="match status" value="2"/>
</dbReference>
<dbReference type="PANTHER" id="PTHR24104:SF25">
    <property type="entry name" value="PROTEIN LIN-41"/>
    <property type="match status" value="1"/>
</dbReference>
<dbReference type="PANTHER" id="PTHR24104">
    <property type="entry name" value="E3 UBIQUITIN-PROTEIN LIGASE NHLRC1-RELATED"/>
    <property type="match status" value="1"/>
</dbReference>
<organism evidence="2">
    <name type="scientific">hydrothermal vent metagenome</name>
    <dbReference type="NCBI Taxonomy" id="652676"/>
    <lineage>
        <taxon>unclassified sequences</taxon>
        <taxon>metagenomes</taxon>
        <taxon>ecological metagenomes</taxon>
    </lineage>
</organism>
<accession>A0A3B0Z4X6</accession>
<reference evidence="2" key="1">
    <citation type="submission" date="2018-06" db="EMBL/GenBank/DDBJ databases">
        <authorList>
            <person name="Zhirakovskaya E."/>
        </authorList>
    </citation>
    <scope>NUCLEOTIDE SEQUENCE</scope>
</reference>
<evidence type="ECO:0000256" key="1">
    <source>
        <dbReference type="ARBA" id="ARBA00022737"/>
    </source>
</evidence>
<name>A0A3B0Z4X6_9ZZZZ</name>
<gene>
    <name evidence="2" type="ORF">MNBD_GAMMA18-247</name>
</gene>
<dbReference type="PROSITE" id="PS51125">
    <property type="entry name" value="NHL"/>
    <property type="match status" value="4"/>
</dbReference>
<dbReference type="GO" id="GO:0008270">
    <property type="term" value="F:zinc ion binding"/>
    <property type="evidence" value="ECO:0007669"/>
    <property type="project" value="UniProtKB-KW"/>
</dbReference>
<evidence type="ECO:0008006" key="3">
    <source>
        <dbReference type="Google" id="ProtNLM"/>
    </source>
</evidence>
<dbReference type="Pfam" id="PF17170">
    <property type="entry name" value="DUF5128"/>
    <property type="match status" value="1"/>
</dbReference>